<accession>A0A0V0T0Z3</accession>
<proteinExistence type="predicted"/>
<feature type="region of interest" description="Disordered" evidence="1">
    <location>
        <begin position="1"/>
        <end position="37"/>
    </location>
</feature>
<protein>
    <submittedName>
        <fullName evidence="2">Uncharacterized protein</fullName>
    </submittedName>
</protein>
<comment type="caution">
    <text evidence="2">The sequence shown here is derived from an EMBL/GenBank/DDBJ whole genome shotgun (WGS) entry which is preliminary data.</text>
</comment>
<dbReference type="EMBL" id="JYDJ01001111">
    <property type="protein sequence ID" value="KRX32646.1"/>
    <property type="molecule type" value="Genomic_DNA"/>
</dbReference>
<organism evidence="2 3">
    <name type="scientific">Trichinella murrelli</name>
    <dbReference type="NCBI Taxonomy" id="144512"/>
    <lineage>
        <taxon>Eukaryota</taxon>
        <taxon>Metazoa</taxon>
        <taxon>Ecdysozoa</taxon>
        <taxon>Nematoda</taxon>
        <taxon>Enoplea</taxon>
        <taxon>Dorylaimia</taxon>
        <taxon>Trichinellida</taxon>
        <taxon>Trichinellidae</taxon>
        <taxon>Trichinella</taxon>
    </lineage>
</organism>
<feature type="compositionally biased region" description="Basic and acidic residues" evidence="1">
    <location>
        <begin position="16"/>
        <end position="36"/>
    </location>
</feature>
<evidence type="ECO:0000313" key="3">
    <source>
        <dbReference type="Proteomes" id="UP000055048"/>
    </source>
</evidence>
<sequence length="141" mass="16106">MNNEEKEKGKHRRFVKQADHGRHETDHRRHEAEQGKTKGKVRLVMLTSLARASREEAWHSRLMWPSPPHFQHRLSPLLSGRRRCRGSGLFVAAGMLSVSSSFSCRNTSAKSSPISLRVVTAASLQLSMHSFLFFSKWLIKV</sequence>
<name>A0A0V0T0Z3_9BILA</name>
<dbReference type="AlphaFoldDB" id="A0A0V0T0Z3"/>
<keyword evidence="3" id="KW-1185">Reference proteome</keyword>
<reference evidence="2 3" key="1">
    <citation type="submission" date="2015-01" db="EMBL/GenBank/DDBJ databases">
        <title>Evolution of Trichinella species and genotypes.</title>
        <authorList>
            <person name="Korhonen P.K."/>
            <person name="Edoardo P."/>
            <person name="Giuseppe L.R."/>
            <person name="Gasser R.B."/>
        </authorList>
    </citation>
    <scope>NUCLEOTIDE SEQUENCE [LARGE SCALE GENOMIC DNA]</scope>
    <source>
        <strain evidence="2">ISS417</strain>
    </source>
</reference>
<evidence type="ECO:0000313" key="2">
    <source>
        <dbReference type="EMBL" id="KRX32646.1"/>
    </source>
</evidence>
<dbReference type="Proteomes" id="UP000055048">
    <property type="component" value="Unassembled WGS sequence"/>
</dbReference>
<gene>
    <name evidence="2" type="ORF">T05_11303</name>
</gene>
<evidence type="ECO:0000256" key="1">
    <source>
        <dbReference type="SAM" id="MobiDB-lite"/>
    </source>
</evidence>